<feature type="transmembrane region" description="Helical" evidence="1">
    <location>
        <begin position="205"/>
        <end position="227"/>
    </location>
</feature>
<keyword evidence="4" id="KW-1185">Reference proteome</keyword>
<evidence type="ECO:0000256" key="1">
    <source>
        <dbReference type="SAM" id="Phobius"/>
    </source>
</evidence>
<dbReference type="AlphaFoldDB" id="A0A444ZR48"/>
<proteinExistence type="predicted"/>
<dbReference type="PROSITE" id="PS50181">
    <property type="entry name" value="FBOX"/>
    <property type="match status" value="1"/>
</dbReference>
<keyword evidence="1" id="KW-1133">Transmembrane helix</keyword>
<dbReference type="Proteomes" id="UP000289738">
    <property type="component" value="Chromosome B04"/>
</dbReference>
<evidence type="ECO:0000313" key="4">
    <source>
        <dbReference type="Proteomes" id="UP000289738"/>
    </source>
</evidence>
<feature type="transmembrane region" description="Helical" evidence="1">
    <location>
        <begin position="13"/>
        <end position="32"/>
    </location>
</feature>
<feature type="transmembrane region" description="Helical" evidence="1">
    <location>
        <begin position="52"/>
        <end position="76"/>
    </location>
</feature>
<dbReference type="InterPro" id="IPR050796">
    <property type="entry name" value="SCF_F-box_component"/>
</dbReference>
<name>A0A444ZR48_ARAHY</name>
<accession>A0A444ZR48</accession>
<dbReference type="SMART" id="SM00256">
    <property type="entry name" value="FBOX"/>
    <property type="match status" value="1"/>
</dbReference>
<dbReference type="InterPro" id="IPR001810">
    <property type="entry name" value="F-box_dom"/>
</dbReference>
<dbReference type="InterPro" id="IPR017451">
    <property type="entry name" value="F-box-assoc_interact_dom"/>
</dbReference>
<comment type="caution">
    <text evidence="3">The sequence shown here is derived from an EMBL/GenBank/DDBJ whole genome shotgun (WGS) entry which is preliminary data.</text>
</comment>
<evidence type="ECO:0000313" key="3">
    <source>
        <dbReference type="EMBL" id="RYR16656.1"/>
    </source>
</evidence>
<evidence type="ECO:0000259" key="2">
    <source>
        <dbReference type="PROSITE" id="PS50181"/>
    </source>
</evidence>
<reference evidence="3 4" key="1">
    <citation type="submission" date="2019-01" db="EMBL/GenBank/DDBJ databases">
        <title>Sequencing of cultivated peanut Arachis hypogaea provides insights into genome evolution and oil improvement.</title>
        <authorList>
            <person name="Chen X."/>
        </authorList>
    </citation>
    <scope>NUCLEOTIDE SEQUENCE [LARGE SCALE GENOMIC DNA]</scope>
    <source>
        <strain evidence="4">cv. Fuhuasheng</strain>
        <tissue evidence="3">Leaves</tissue>
    </source>
</reference>
<keyword evidence="1" id="KW-0472">Membrane</keyword>
<gene>
    <name evidence="3" type="ORF">Ahy_B04g073689</name>
</gene>
<dbReference type="Pfam" id="PF00646">
    <property type="entry name" value="F-box"/>
    <property type="match status" value="1"/>
</dbReference>
<dbReference type="PANTHER" id="PTHR31672">
    <property type="entry name" value="BNACNNG10540D PROTEIN"/>
    <property type="match status" value="1"/>
</dbReference>
<dbReference type="Pfam" id="PF07734">
    <property type="entry name" value="FBA_1"/>
    <property type="match status" value="1"/>
</dbReference>
<dbReference type="EMBL" id="SDMP01000014">
    <property type="protein sequence ID" value="RYR16656.1"/>
    <property type="molecule type" value="Genomic_DNA"/>
</dbReference>
<organism evidence="3 4">
    <name type="scientific">Arachis hypogaea</name>
    <name type="common">Peanut</name>
    <dbReference type="NCBI Taxonomy" id="3818"/>
    <lineage>
        <taxon>Eukaryota</taxon>
        <taxon>Viridiplantae</taxon>
        <taxon>Streptophyta</taxon>
        <taxon>Embryophyta</taxon>
        <taxon>Tracheophyta</taxon>
        <taxon>Spermatophyta</taxon>
        <taxon>Magnoliopsida</taxon>
        <taxon>eudicotyledons</taxon>
        <taxon>Gunneridae</taxon>
        <taxon>Pentapetalae</taxon>
        <taxon>rosids</taxon>
        <taxon>fabids</taxon>
        <taxon>Fabales</taxon>
        <taxon>Fabaceae</taxon>
        <taxon>Papilionoideae</taxon>
        <taxon>50 kb inversion clade</taxon>
        <taxon>dalbergioids sensu lato</taxon>
        <taxon>Dalbergieae</taxon>
        <taxon>Pterocarpus clade</taxon>
        <taxon>Arachis</taxon>
    </lineage>
</organism>
<dbReference type="PANTHER" id="PTHR31672:SF13">
    <property type="entry name" value="F-BOX PROTEIN CPR30-LIKE"/>
    <property type="match status" value="1"/>
</dbReference>
<feature type="domain" description="F-box" evidence="2">
    <location>
        <begin position="1"/>
        <end position="46"/>
    </location>
</feature>
<sequence length="260" mass="30223">MNDVLPLDVIRRIFLRLLAKELFCLTCVSKFWHSLISDRDFVESHLNHSSVAPFYSCLFVNFFFVGYFVDIDTLAFKELFLPFSRKKRSLDFRVLGSCREFILLNRFSHFLIVWNPLTESSKRISYSHVVSRSKIPGLNFHDHAILFGFGYDAFQDDYLVVLAWDNGKNSQLHVDCFSLRTNSWINFDAVLPKPFGHKMWQSRGLFLHGAIHWLTCYGAYMNAILIFDLKERSFSKTSVPVKHYNGYSDLTLLGGCLALF</sequence>
<dbReference type="InterPro" id="IPR036047">
    <property type="entry name" value="F-box-like_dom_sf"/>
</dbReference>
<dbReference type="SUPFAM" id="SSF81383">
    <property type="entry name" value="F-box domain"/>
    <property type="match status" value="1"/>
</dbReference>
<dbReference type="InterPro" id="IPR006527">
    <property type="entry name" value="F-box-assoc_dom_typ1"/>
</dbReference>
<keyword evidence="1" id="KW-0812">Transmembrane</keyword>
<protein>
    <recommendedName>
        <fullName evidence="2">F-box domain-containing protein</fullName>
    </recommendedName>
</protein>
<dbReference type="NCBIfam" id="TIGR01640">
    <property type="entry name" value="F_box_assoc_1"/>
    <property type="match status" value="1"/>
</dbReference>
<dbReference type="STRING" id="3818.A0A444ZR48"/>